<evidence type="ECO:0000256" key="6">
    <source>
        <dbReference type="RuleBase" id="RU362114"/>
    </source>
</evidence>
<evidence type="ECO:0000256" key="5">
    <source>
        <dbReference type="ARBA" id="ARBA00022840"/>
    </source>
</evidence>
<evidence type="ECO:0000259" key="10">
    <source>
        <dbReference type="PROSITE" id="PS51059"/>
    </source>
</evidence>
<dbReference type="Proteomes" id="UP000663852">
    <property type="component" value="Unassembled WGS sequence"/>
</dbReference>
<dbReference type="PROSITE" id="PS51468">
    <property type="entry name" value="VIT"/>
    <property type="match status" value="1"/>
</dbReference>
<feature type="domain" description="EF-hand" evidence="8">
    <location>
        <begin position="1449"/>
        <end position="1484"/>
    </location>
</feature>
<keyword evidence="6" id="KW-0520">NAD</keyword>
<comment type="caution">
    <text evidence="13">The sequence shown here is derived from an EMBL/GenBank/DDBJ whole genome shotgun (WGS) entry which is preliminary data.</text>
</comment>
<keyword evidence="3" id="KW-0547">Nucleotide-binding</keyword>
<dbReference type="FunFam" id="1.10.238.10:FF:000527">
    <property type="entry name" value="Calmodulin-3"/>
    <property type="match status" value="1"/>
</dbReference>
<dbReference type="SMART" id="SM00609">
    <property type="entry name" value="VIT"/>
    <property type="match status" value="1"/>
</dbReference>
<proteinExistence type="inferred from homology"/>
<evidence type="ECO:0000259" key="9">
    <source>
        <dbReference type="PROSITE" id="PS50234"/>
    </source>
</evidence>
<dbReference type="InterPro" id="IPR036616">
    <property type="entry name" value="Poly(ADP-ribose)pol_reg_dom_sf"/>
</dbReference>
<feature type="domain" description="VIT" evidence="11">
    <location>
        <begin position="617"/>
        <end position="745"/>
    </location>
</feature>
<dbReference type="SUPFAM" id="SSF53300">
    <property type="entry name" value="vWA-like"/>
    <property type="match status" value="1"/>
</dbReference>
<dbReference type="PROSITE" id="PS50222">
    <property type="entry name" value="EF_HAND_2"/>
    <property type="match status" value="3"/>
</dbReference>
<dbReference type="InterPro" id="IPR018247">
    <property type="entry name" value="EF_Hand_1_Ca_BS"/>
</dbReference>
<dbReference type="Gene3D" id="3.40.50.10190">
    <property type="entry name" value="BRCT domain"/>
    <property type="match status" value="1"/>
</dbReference>
<dbReference type="Pfam" id="PF13499">
    <property type="entry name" value="EF-hand_7"/>
    <property type="match status" value="2"/>
</dbReference>
<dbReference type="InterPro" id="IPR036420">
    <property type="entry name" value="BRCT_dom_sf"/>
</dbReference>
<evidence type="ECO:0000256" key="4">
    <source>
        <dbReference type="ARBA" id="ARBA00022837"/>
    </source>
</evidence>
<evidence type="ECO:0000313" key="14">
    <source>
        <dbReference type="Proteomes" id="UP000663828"/>
    </source>
</evidence>
<gene>
    <name evidence="13" type="ORF">EDS130_LOCUS35745</name>
    <name evidence="12" type="ORF">XAT740_LOCUS17527</name>
</gene>
<feature type="domain" description="VWFA" evidence="9">
    <location>
        <begin position="882"/>
        <end position="1064"/>
    </location>
</feature>
<evidence type="ECO:0000259" key="8">
    <source>
        <dbReference type="PROSITE" id="PS50222"/>
    </source>
</evidence>
<evidence type="ECO:0000313" key="13">
    <source>
        <dbReference type="EMBL" id="CAF1396107.1"/>
    </source>
</evidence>
<dbReference type="InterPro" id="IPR011992">
    <property type="entry name" value="EF-hand-dom_pair"/>
</dbReference>
<organism evidence="13 15">
    <name type="scientific">Adineta ricciae</name>
    <name type="common">Rotifer</name>
    <dbReference type="NCBI Taxonomy" id="249248"/>
    <lineage>
        <taxon>Eukaryota</taxon>
        <taxon>Metazoa</taxon>
        <taxon>Spiralia</taxon>
        <taxon>Gnathifera</taxon>
        <taxon>Rotifera</taxon>
        <taxon>Eurotatoria</taxon>
        <taxon>Bdelloidea</taxon>
        <taxon>Adinetida</taxon>
        <taxon>Adinetidae</taxon>
        <taxon>Adineta</taxon>
    </lineage>
</organism>
<keyword evidence="5" id="KW-0067">ATP-binding</keyword>
<dbReference type="SUPFAM" id="SSF56399">
    <property type="entry name" value="ADP-ribosylation"/>
    <property type="match status" value="1"/>
</dbReference>
<dbReference type="Gene3D" id="2.60.34.10">
    <property type="entry name" value="Substrate Binding Domain Of DNAk, Chain A, domain 1"/>
    <property type="match status" value="1"/>
</dbReference>
<evidence type="ECO:0000313" key="12">
    <source>
        <dbReference type="EMBL" id="CAF1085027.1"/>
    </source>
</evidence>
<dbReference type="GO" id="GO:0003950">
    <property type="term" value="F:NAD+ poly-ADP-ribosyltransferase activity"/>
    <property type="evidence" value="ECO:0007669"/>
    <property type="project" value="UniProtKB-UniRule"/>
</dbReference>
<accession>A0A815KPR5</accession>
<evidence type="ECO:0000256" key="1">
    <source>
        <dbReference type="ARBA" id="ARBA00007381"/>
    </source>
</evidence>
<dbReference type="SUPFAM" id="SSF52113">
    <property type="entry name" value="BRCT domain"/>
    <property type="match status" value="1"/>
</dbReference>
<dbReference type="InterPro" id="IPR036465">
    <property type="entry name" value="vWFA_dom_sf"/>
</dbReference>
<sequence>MKQADISTLSSPLNGKIIVLELGYEISLKSKQELMKYLREKQARISYILTSSTDYVLSTNNVDTYKIRRAKQLGLPIVDVEYIWRCRSLSSDQKQIDINQFIIKSTEDQENFRKTGTISVRNICNSCSIGRSRTNLTQMKLWNSDEVGLPRFDELTHCEIGKWAIFKETNETFDVFFVLELQVIPEQYYDQTTSDYRLRFRYEKRIIDQTVLIQYAFSNDSNEQQQLFASYYDRIAKMPRITRIREILHNQLGSKLLLRSLFTHCIDTQILDANVCQLIESLWLESIGDLNQILSIKPESFTLKTIIEAEAALLELKLTNDPAVADRFYSLIPHRSQYHIDLIKNRRILIEKLDLCQMLRDMLTVNELTNWNVKASIEAKYRALKCHIETMSNSTSEFKNIVNLIQSSRNSNEQIVIHNVFNVVKQTDTLNFCTKLSNQQQLFHGSKYSNFLGILSRGLSMPKMVVEELGVDRTDIGCLGHGIYFSNSVSTSLKYTTASTVRSGRRLLCICQVALGESADYYSYSPTLIKPPDGFHSTHGIKQTEDNHSIFNDDEYVIYQVDQQRLLYIVEVSWILKNEINIELERLSIIHDEQNLFKTNEIPTILIDDDKITEIAEQDYGLICSSSRQLVPLKSFHIRAQIIDTTVEVVLYQVYQNPSSIPIEAKYVFPLDENSIVCGFEAHINNQIIKGIVKEKQQAKQEYKQAIEKGHGAYLMHQEEAQVFSVAVGNLPGHNEVIIKITYVAQLDIENGDIIFRFPAKMASWQSKKAIENKDQSILRSISIIDEKVQFSLKASIRMPYEISKLFSPTHRLRRKLTDCTAMIELVDKILFDQDFILSITLKNPNLPRISNETSNNDDSQVSMLTFYPQFQTLMNSNEQIEIIFIVDVSNSMDDSQTQQAKQLIHLFLMNLKVDDEKTYFNVIFFGSDNDECFPISMSTKKENLDKAKYFVLHSPVHRGSTNLFAVFHRYSLLPSTLSSNFGRQFILLSDGHIHDLNSILILLKHHPTMQHDRLFTCSIGNIANKHNLKQLTNEANGGGLFTIFDSNYRSKWKIKVLNILDKIHQPCITNISIDWHGCFNKEQKFHIQAPKRIRSLFNGMRLTVYRFIENCHKATLTAIVNGQEFVTTVFSSSMTTNKGNILHCLTTRAIIDDYDNGLWNVDESENELIKIQYKRDLIDLSIKHSVISPYTSFVAIEERNIQIDQNHSSSIRNVRLLDIMLERDEDLLPYMSWDGDVSNLTLIKQNLADARLLLQCASFQSKKETIADIEKLCQKISYRTGGDEKFNAMMTIIRTYRYSLSEYDQADEIEEKMRHDIIIEMINATEEERQILEQQCFANNLIISSDQFKLLAEHNSTDFSIANNTKISADQLTEEQIAEFKEAFFLFDKHGDGTITIKQLGTVMRSLGHNPTEIELQDMINEVAADGNGTIDFPEFLTMMARKMKDTDSEEEIREAFSVFDKNGDGIISVDEFRHVMTNLGEKLTDEELDEIIREADVNGGVDLMALFGSYNHATDKSVSTPDKSKSYERSENIEISPKILSFDGEREENLQFSANESKTSFSASSREHNEDDLITLASKSVESKFNVCPLSLGIEDIYGNMHTLIHRNTTIPVQTQFHQIFTNAYAYQTSVNIRIFEGEHKLTKYNMFLDEFSLSGLTNNLFDQTLKIGVRMNIDVNGILRVDAEEACSGAKASFILSSDKPRMSKEDIEKHMTFVESYTNSIVDDDKSNDSLYPLDGQITNITHTFSDKLDTSFDQKVNVTFLRKMKDIQSTTTIIEQLLKLQSEDGSFRLNSNLADVFRIDPNSLNHIEIYLNKQGFNLLALNIQNEIYHLIGTGIVLLWFILQLPSLHQYTNQFLSNIEQIEIDLCNFFPDNIIEHINKAIEFYRQTSQRDDIYCKQLGLDDSSWNIFIQRIFIGL</sequence>
<dbReference type="EMBL" id="CAJNOJ010000319">
    <property type="protein sequence ID" value="CAF1396107.1"/>
    <property type="molecule type" value="Genomic_DNA"/>
</dbReference>
<dbReference type="Gene3D" id="1.10.238.10">
    <property type="entry name" value="EF-hand"/>
    <property type="match status" value="2"/>
</dbReference>
<dbReference type="SMART" id="SM00292">
    <property type="entry name" value="BRCT"/>
    <property type="match status" value="1"/>
</dbReference>
<dbReference type="SMART" id="SM00054">
    <property type="entry name" value="EFh"/>
    <property type="match status" value="3"/>
</dbReference>
<dbReference type="PANTHER" id="PTHR46530:SF1">
    <property type="entry name" value="PROTEIN MONO-ADP-RIBOSYLTRANSFERASE PARP4"/>
    <property type="match status" value="1"/>
</dbReference>
<dbReference type="OrthoDB" id="1729737at2759"/>
<dbReference type="InterPro" id="IPR012317">
    <property type="entry name" value="Poly(ADP-ribose)pol_cat_dom"/>
</dbReference>
<dbReference type="GO" id="GO:0005737">
    <property type="term" value="C:cytoplasm"/>
    <property type="evidence" value="ECO:0007669"/>
    <property type="project" value="TreeGrafter"/>
</dbReference>
<dbReference type="InterPro" id="IPR031273">
    <property type="entry name" value="PARP4"/>
</dbReference>
<keyword evidence="2" id="KW-0677">Repeat</keyword>
<dbReference type="PROSITE" id="PS50172">
    <property type="entry name" value="BRCT"/>
    <property type="match status" value="1"/>
</dbReference>
<evidence type="ECO:0000259" key="11">
    <source>
        <dbReference type="PROSITE" id="PS51468"/>
    </source>
</evidence>
<keyword evidence="14" id="KW-1185">Reference proteome</keyword>
<dbReference type="PROSITE" id="PS51059">
    <property type="entry name" value="PARP_CATALYTIC"/>
    <property type="match status" value="1"/>
</dbReference>
<dbReference type="InterPro" id="IPR001357">
    <property type="entry name" value="BRCT_dom"/>
</dbReference>
<keyword evidence="4" id="KW-0106">Calcium</keyword>
<keyword evidence="6" id="KW-0328">Glycosyltransferase</keyword>
<dbReference type="CDD" id="cd00051">
    <property type="entry name" value="EFh"/>
    <property type="match status" value="2"/>
</dbReference>
<dbReference type="Pfam" id="PF08487">
    <property type="entry name" value="VIT"/>
    <property type="match status" value="1"/>
</dbReference>
<dbReference type="EC" id="2.4.2.-" evidence="6"/>
<dbReference type="Pfam" id="PF00012">
    <property type="entry name" value="HSP70"/>
    <property type="match status" value="1"/>
</dbReference>
<evidence type="ECO:0000313" key="15">
    <source>
        <dbReference type="Proteomes" id="UP000663852"/>
    </source>
</evidence>
<comment type="similarity">
    <text evidence="1">Belongs to the heat shock protein 70 family.</text>
</comment>
<dbReference type="SMART" id="SM00327">
    <property type="entry name" value="VWA"/>
    <property type="match status" value="1"/>
</dbReference>
<reference evidence="13" key="1">
    <citation type="submission" date="2021-02" db="EMBL/GenBank/DDBJ databases">
        <authorList>
            <person name="Nowell W R."/>
        </authorList>
    </citation>
    <scope>NUCLEOTIDE SEQUENCE</scope>
</reference>
<dbReference type="PROSITE" id="PS50234">
    <property type="entry name" value="VWFA"/>
    <property type="match status" value="1"/>
</dbReference>
<dbReference type="GO" id="GO:0005524">
    <property type="term" value="F:ATP binding"/>
    <property type="evidence" value="ECO:0007669"/>
    <property type="project" value="UniProtKB-KW"/>
</dbReference>
<dbReference type="Pfam" id="PF00644">
    <property type="entry name" value="PARP"/>
    <property type="match status" value="1"/>
</dbReference>
<dbReference type="Proteomes" id="UP000663828">
    <property type="component" value="Unassembled WGS sequence"/>
</dbReference>
<dbReference type="GO" id="GO:0005509">
    <property type="term" value="F:calcium ion binding"/>
    <property type="evidence" value="ECO:0007669"/>
    <property type="project" value="InterPro"/>
</dbReference>
<protein>
    <recommendedName>
        <fullName evidence="6">Poly [ADP-ribose] polymerase</fullName>
        <shortName evidence="6">PARP</shortName>
        <ecNumber evidence="6">2.4.2.-</ecNumber>
    </recommendedName>
</protein>
<dbReference type="SUPFAM" id="SSF100920">
    <property type="entry name" value="Heat shock protein 70kD (HSP70), peptide-binding domain"/>
    <property type="match status" value="1"/>
</dbReference>
<dbReference type="PANTHER" id="PTHR46530">
    <property type="entry name" value="PROTEIN MONO-ADP-RIBOSYLTRANSFERASE PARP4"/>
    <property type="match status" value="1"/>
</dbReference>
<dbReference type="EMBL" id="CAJNOR010001146">
    <property type="protein sequence ID" value="CAF1085027.1"/>
    <property type="molecule type" value="Genomic_DNA"/>
</dbReference>
<name>A0A815KPR5_ADIRI</name>
<dbReference type="SUPFAM" id="SSF47587">
    <property type="entry name" value="Domain of poly(ADP-ribose) polymerase"/>
    <property type="match status" value="1"/>
</dbReference>
<dbReference type="InterPro" id="IPR002035">
    <property type="entry name" value="VWF_A"/>
</dbReference>
<keyword evidence="6" id="KW-0808">Transferase</keyword>
<dbReference type="InterPro" id="IPR013694">
    <property type="entry name" value="VIT"/>
</dbReference>
<dbReference type="InterPro" id="IPR002048">
    <property type="entry name" value="EF_hand_dom"/>
</dbReference>
<feature type="domain" description="BRCT" evidence="7">
    <location>
        <begin position="8"/>
        <end position="86"/>
    </location>
</feature>
<dbReference type="Pfam" id="PF00533">
    <property type="entry name" value="BRCT"/>
    <property type="match status" value="1"/>
</dbReference>
<dbReference type="InterPro" id="IPR013126">
    <property type="entry name" value="Hsp_70_fam"/>
</dbReference>
<evidence type="ECO:0000256" key="2">
    <source>
        <dbReference type="ARBA" id="ARBA00022737"/>
    </source>
</evidence>
<dbReference type="Gene3D" id="3.90.228.10">
    <property type="match status" value="1"/>
</dbReference>
<dbReference type="GO" id="GO:0140662">
    <property type="term" value="F:ATP-dependent protein folding chaperone"/>
    <property type="evidence" value="ECO:0007669"/>
    <property type="project" value="InterPro"/>
</dbReference>
<dbReference type="PROSITE" id="PS00018">
    <property type="entry name" value="EF_HAND_1"/>
    <property type="match status" value="1"/>
</dbReference>
<feature type="domain" description="EF-hand" evidence="8">
    <location>
        <begin position="1376"/>
        <end position="1411"/>
    </location>
</feature>
<dbReference type="Pfam" id="PF13768">
    <property type="entry name" value="VWA_3"/>
    <property type="match status" value="1"/>
</dbReference>
<evidence type="ECO:0000259" key="7">
    <source>
        <dbReference type="PROSITE" id="PS50172"/>
    </source>
</evidence>
<dbReference type="Gene3D" id="3.40.50.410">
    <property type="entry name" value="von Willebrand factor, type A domain"/>
    <property type="match status" value="1"/>
</dbReference>
<feature type="domain" description="EF-hand" evidence="8">
    <location>
        <begin position="1412"/>
        <end position="1447"/>
    </location>
</feature>
<feature type="domain" description="PARP catalytic" evidence="10">
    <location>
        <begin position="375"/>
        <end position="581"/>
    </location>
</feature>
<evidence type="ECO:0000256" key="3">
    <source>
        <dbReference type="ARBA" id="ARBA00022741"/>
    </source>
</evidence>
<dbReference type="SUPFAM" id="SSF47473">
    <property type="entry name" value="EF-hand"/>
    <property type="match status" value="1"/>
</dbReference>
<dbReference type="InterPro" id="IPR029047">
    <property type="entry name" value="HSP70_peptide-bd_sf"/>
</dbReference>